<dbReference type="Proteomes" id="UP000183859">
    <property type="component" value="Chromosome"/>
</dbReference>
<dbReference type="InterPro" id="IPR000653">
    <property type="entry name" value="DegT/StrS_aminotransferase"/>
</dbReference>
<dbReference type="GO" id="GO:0000271">
    <property type="term" value="P:polysaccharide biosynthetic process"/>
    <property type="evidence" value="ECO:0007669"/>
    <property type="project" value="TreeGrafter"/>
</dbReference>
<dbReference type="KEGG" id="php:PhaeoP97_00065"/>
<evidence type="ECO:0000256" key="1">
    <source>
        <dbReference type="ARBA" id="ARBA00037999"/>
    </source>
</evidence>
<feature type="modified residue" description="N6-(pyridoxal phosphate)lysine" evidence="3">
    <location>
        <position position="185"/>
    </location>
</feature>
<dbReference type="RefSeq" id="WP_072503368.1">
    <property type="nucleotide sequence ID" value="NZ_CP016364.1"/>
</dbReference>
<dbReference type="AlphaFoldDB" id="A0A1L3I063"/>
<keyword evidence="6" id="KW-1185">Reference proteome</keyword>
<dbReference type="Pfam" id="PF01041">
    <property type="entry name" value="DegT_DnrJ_EryC1"/>
    <property type="match status" value="1"/>
</dbReference>
<comment type="similarity">
    <text evidence="1 4">Belongs to the DegT/DnrJ/EryC1 family.</text>
</comment>
<protein>
    <submittedName>
        <fullName evidence="5">Putative pyridoxal-phosphate-dependent aminotransferase</fullName>
    </submittedName>
</protein>
<dbReference type="SUPFAM" id="SSF53383">
    <property type="entry name" value="PLP-dependent transferases"/>
    <property type="match status" value="1"/>
</dbReference>
<keyword evidence="5" id="KW-0032">Aminotransferase</keyword>
<accession>A0A1L3I063</accession>
<proteinExistence type="inferred from homology"/>
<dbReference type="GO" id="GO:0008483">
    <property type="term" value="F:transaminase activity"/>
    <property type="evidence" value="ECO:0007669"/>
    <property type="project" value="UniProtKB-KW"/>
</dbReference>
<dbReference type="OrthoDB" id="9768668at2"/>
<feature type="active site" description="Proton acceptor" evidence="2">
    <location>
        <position position="185"/>
    </location>
</feature>
<reference evidence="6" key="1">
    <citation type="submission" date="2016-07" db="EMBL/GenBank/DDBJ databases">
        <title>Phaeobacter portensis sp. nov., a tropodithietic acid producing bacterium isolated from a German harbor.</title>
        <authorList>
            <person name="Freese H.M."/>
            <person name="Bunk B."/>
            <person name="Breider S."/>
            <person name="Brinkhoff T."/>
        </authorList>
    </citation>
    <scope>NUCLEOTIDE SEQUENCE [LARGE SCALE GENOMIC DNA]</scope>
    <source>
        <strain evidence="6">P97</strain>
    </source>
</reference>
<sequence length="369" mass="39338">MRSVWPEIPAADRWLPYTEEATAANWHTNFGPTSKRFEQKLHALYGHADETVIATSSATAGLSACLIANGISGPVLCPAFTFQATACAILGAACTPVIIDVDPTNGVVSPECLQQALIETGAKAAIVLAPYGIQTDFATHAEICAKRGAILIIDNAAGLGVDRRGLSPVPYGNHVSEVFSLHATKPFGIGEGGAIFAAPGLDGAIRSAINFGLQTHTGAGHDATPRWGINGKLSEVMAAIGMAVSEDMGARVALRQAMAREWITALGDTGCHIFNTELAKAPWQVFPILLPDESRVLQFSEKMQGLGVEIRRYYQPSLGRCGGMARVGTCENAQNLSERVIVLPVRSWLTPEERSDLMEKTRLCITQCV</sequence>
<dbReference type="InterPro" id="IPR015421">
    <property type="entry name" value="PyrdxlP-dep_Trfase_major"/>
</dbReference>
<organism evidence="5 6">
    <name type="scientific">Phaeobacter porticola</name>
    <dbReference type="NCBI Taxonomy" id="1844006"/>
    <lineage>
        <taxon>Bacteria</taxon>
        <taxon>Pseudomonadati</taxon>
        <taxon>Pseudomonadota</taxon>
        <taxon>Alphaproteobacteria</taxon>
        <taxon>Rhodobacterales</taxon>
        <taxon>Roseobacteraceae</taxon>
        <taxon>Phaeobacter</taxon>
    </lineage>
</organism>
<keyword evidence="5" id="KW-0808">Transferase</keyword>
<dbReference type="InterPro" id="IPR015424">
    <property type="entry name" value="PyrdxlP-dep_Trfase"/>
</dbReference>
<dbReference type="Gene3D" id="3.40.640.10">
    <property type="entry name" value="Type I PLP-dependent aspartate aminotransferase-like (Major domain)"/>
    <property type="match status" value="1"/>
</dbReference>
<dbReference type="GO" id="GO:0030170">
    <property type="term" value="F:pyridoxal phosphate binding"/>
    <property type="evidence" value="ECO:0007669"/>
    <property type="project" value="TreeGrafter"/>
</dbReference>
<dbReference type="PANTHER" id="PTHR30244:SF34">
    <property type="entry name" value="DTDP-4-AMINO-4,6-DIDEOXYGALACTOSE TRANSAMINASE"/>
    <property type="match status" value="1"/>
</dbReference>
<dbReference type="EMBL" id="CP016364">
    <property type="protein sequence ID" value="APG45520.1"/>
    <property type="molecule type" value="Genomic_DNA"/>
</dbReference>
<dbReference type="STRING" id="1844006.PhaeoP97_00065"/>
<evidence type="ECO:0000256" key="3">
    <source>
        <dbReference type="PIRSR" id="PIRSR000390-2"/>
    </source>
</evidence>
<evidence type="ECO:0000313" key="6">
    <source>
        <dbReference type="Proteomes" id="UP000183859"/>
    </source>
</evidence>
<gene>
    <name evidence="5" type="ORF">PhaeoP97_00065</name>
</gene>
<evidence type="ECO:0000313" key="5">
    <source>
        <dbReference type="EMBL" id="APG45520.1"/>
    </source>
</evidence>
<dbReference type="PIRSF" id="PIRSF000390">
    <property type="entry name" value="PLP_StrS"/>
    <property type="match status" value="1"/>
</dbReference>
<dbReference type="PANTHER" id="PTHR30244">
    <property type="entry name" value="TRANSAMINASE"/>
    <property type="match status" value="1"/>
</dbReference>
<keyword evidence="3 4" id="KW-0663">Pyridoxal phosphate</keyword>
<name>A0A1L3I063_9RHOB</name>
<evidence type="ECO:0000256" key="4">
    <source>
        <dbReference type="RuleBase" id="RU004508"/>
    </source>
</evidence>
<evidence type="ECO:0000256" key="2">
    <source>
        <dbReference type="PIRSR" id="PIRSR000390-1"/>
    </source>
</evidence>